<reference evidence="3 4" key="1">
    <citation type="submission" date="2018-06" db="EMBL/GenBank/DDBJ databases">
        <title>Comparative genomics reveals the genomic features of Rhizophagus irregularis, R. cerebriforme, R. diaphanum and Gigaspora rosea, and their symbiotic lifestyle signature.</title>
        <authorList>
            <person name="Morin E."/>
            <person name="San Clemente H."/>
            <person name="Chen E.C.H."/>
            <person name="De La Providencia I."/>
            <person name="Hainaut M."/>
            <person name="Kuo A."/>
            <person name="Kohler A."/>
            <person name="Murat C."/>
            <person name="Tang N."/>
            <person name="Roy S."/>
            <person name="Loubradou J."/>
            <person name="Henrissat B."/>
            <person name="Grigoriev I.V."/>
            <person name="Corradi N."/>
            <person name="Roux C."/>
            <person name="Martin F.M."/>
        </authorList>
    </citation>
    <scope>NUCLEOTIDE SEQUENCE [LARGE SCALE GENOMIC DNA]</scope>
    <source>
        <strain evidence="3 4">DAOM 227022</strain>
    </source>
</reference>
<gene>
    <name evidence="3" type="ORF">C1645_749322</name>
</gene>
<dbReference type="AlphaFoldDB" id="A0A397TQ84"/>
<evidence type="ECO:0000313" key="3">
    <source>
        <dbReference type="EMBL" id="RIA98607.1"/>
    </source>
</evidence>
<name>A0A397TQ84_9GLOM</name>
<dbReference type="OrthoDB" id="2505887at2759"/>
<comment type="caution">
    <text evidence="3">The sequence shown here is derived from an EMBL/GenBank/DDBJ whole genome shotgun (WGS) entry which is preliminary data.</text>
</comment>
<dbReference type="Gene3D" id="2.30.30.140">
    <property type="match status" value="2"/>
</dbReference>
<protein>
    <recommendedName>
        <fullName evidence="2">PWWP domain-containing protein</fullName>
    </recommendedName>
</protein>
<dbReference type="SUPFAM" id="SSF63748">
    <property type="entry name" value="Tudor/PWWP/MBT"/>
    <property type="match status" value="2"/>
</dbReference>
<evidence type="ECO:0000313" key="4">
    <source>
        <dbReference type="Proteomes" id="UP000265703"/>
    </source>
</evidence>
<feature type="region of interest" description="Disordered" evidence="1">
    <location>
        <begin position="77"/>
        <end position="114"/>
    </location>
</feature>
<feature type="non-terminal residue" evidence="3">
    <location>
        <position position="374"/>
    </location>
</feature>
<dbReference type="CDD" id="cd05162">
    <property type="entry name" value="PWWP"/>
    <property type="match status" value="1"/>
</dbReference>
<evidence type="ECO:0000256" key="1">
    <source>
        <dbReference type="SAM" id="MobiDB-lite"/>
    </source>
</evidence>
<feature type="region of interest" description="Disordered" evidence="1">
    <location>
        <begin position="1"/>
        <end position="65"/>
    </location>
</feature>
<dbReference type="InterPro" id="IPR000313">
    <property type="entry name" value="PWWP_dom"/>
</dbReference>
<accession>A0A397TQ84</accession>
<dbReference type="Proteomes" id="UP000265703">
    <property type="component" value="Unassembled WGS sequence"/>
</dbReference>
<feature type="compositionally biased region" description="Low complexity" evidence="1">
    <location>
        <begin position="33"/>
        <end position="46"/>
    </location>
</feature>
<feature type="compositionally biased region" description="Basic residues" evidence="1">
    <location>
        <begin position="1"/>
        <end position="11"/>
    </location>
</feature>
<dbReference type="PROSITE" id="PS50812">
    <property type="entry name" value="PWWP"/>
    <property type="match status" value="1"/>
</dbReference>
<feature type="compositionally biased region" description="Polar residues" evidence="1">
    <location>
        <begin position="47"/>
        <end position="56"/>
    </location>
</feature>
<proteinExistence type="predicted"/>
<organism evidence="3 4">
    <name type="scientific">Glomus cerebriforme</name>
    <dbReference type="NCBI Taxonomy" id="658196"/>
    <lineage>
        <taxon>Eukaryota</taxon>
        <taxon>Fungi</taxon>
        <taxon>Fungi incertae sedis</taxon>
        <taxon>Mucoromycota</taxon>
        <taxon>Glomeromycotina</taxon>
        <taxon>Glomeromycetes</taxon>
        <taxon>Glomerales</taxon>
        <taxon>Glomeraceae</taxon>
        <taxon>Glomus</taxon>
    </lineage>
</organism>
<evidence type="ECO:0000259" key="2">
    <source>
        <dbReference type="PROSITE" id="PS50812"/>
    </source>
</evidence>
<keyword evidence="4" id="KW-1185">Reference proteome</keyword>
<feature type="compositionally biased region" description="Polar residues" evidence="1">
    <location>
        <begin position="12"/>
        <end position="22"/>
    </location>
</feature>
<dbReference type="EMBL" id="QKYT01000013">
    <property type="protein sequence ID" value="RIA98607.1"/>
    <property type="molecule type" value="Genomic_DNA"/>
</dbReference>
<sequence length="374" mass="43014">MSSPSRKRTHSLTKNTNSSHISSPRKKTKESLTTPTPKNVNTPNYNLRSTNKQVRSTIGIDTGDKFENSKKKVNYIDNYNNNIGSNESSPLSSPPSSPSSESDTENDNDVKDDTIEPLLLPNVVWVNDEKRGWWPSEIISKDKSEKPLLVRYFGQEQPDRPCTLELHNISKSNILPFDESLIQLRNIDKNSALFKQAINEARVKETEDNDGLPSKDFAFQMAVDSSPNKKKSLIVNETHMKGKYHPSELGKESSNKEKFTTKQEFNNFSEFDFEKDETLQIPGEYVFSLSSKIMNYRKKYYYPAKIIDYNESDKYKVLFCDNSSEIVKRKDFFTMFEDGFKTCEVPIFLYIIISLPIKKIVISNHCFNISWVSL</sequence>
<feature type="domain" description="PWWP" evidence="2">
    <location>
        <begin position="120"/>
        <end position="180"/>
    </location>
</feature>